<dbReference type="Pfam" id="PF00005">
    <property type="entry name" value="ABC_tran"/>
    <property type="match status" value="1"/>
</dbReference>
<dbReference type="Gene3D" id="3.40.50.300">
    <property type="entry name" value="P-loop containing nucleotide triphosphate hydrolases"/>
    <property type="match status" value="1"/>
</dbReference>
<dbReference type="PANTHER" id="PTHR24220">
    <property type="entry name" value="IMPORT ATP-BINDING PROTEIN"/>
    <property type="match status" value="1"/>
</dbReference>
<accession>A0ABT3X3A7</accession>
<dbReference type="Proteomes" id="UP001208017">
    <property type="component" value="Unassembled WGS sequence"/>
</dbReference>
<evidence type="ECO:0000259" key="4">
    <source>
        <dbReference type="PROSITE" id="PS50893"/>
    </source>
</evidence>
<evidence type="ECO:0000256" key="2">
    <source>
        <dbReference type="ARBA" id="ARBA00022741"/>
    </source>
</evidence>
<dbReference type="PROSITE" id="PS50893">
    <property type="entry name" value="ABC_TRANSPORTER_2"/>
    <property type="match status" value="1"/>
</dbReference>
<dbReference type="InterPro" id="IPR015854">
    <property type="entry name" value="ABC_transpr_LolD-like"/>
</dbReference>
<dbReference type="SUPFAM" id="SSF52540">
    <property type="entry name" value="P-loop containing nucleoside triphosphate hydrolases"/>
    <property type="match status" value="1"/>
</dbReference>
<organism evidence="5 6">
    <name type="scientific">Tumebacillus lacus</name>
    <dbReference type="NCBI Taxonomy" id="2995335"/>
    <lineage>
        <taxon>Bacteria</taxon>
        <taxon>Bacillati</taxon>
        <taxon>Bacillota</taxon>
        <taxon>Bacilli</taxon>
        <taxon>Bacillales</taxon>
        <taxon>Alicyclobacillaceae</taxon>
        <taxon>Tumebacillus</taxon>
    </lineage>
</organism>
<comment type="caution">
    <text evidence="5">The sequence shown here is derived from an EMBL/GenBank/DDBJ whole genome shotgun (WGS) entry which is preliminary data.</text>
</comment>
<keyword evidence="2" id="KW-0547">Nucleotide-binding</keyword>
<dbReference type="InterPro" id="IPR003439">
    <property type="entry name" value="ABC_transporter-like_ATP-bd"/>
</dbReference>
<dbReference type="InterPro" id="IPR017871">
    <property type="entry name" value="ABC_transporter-like_CS"/>
</dbReference>
<evidence type="ECO:0000313" key="6">
    <source>
        <dbReference type="Proteomes" id="UP001208017"/>
    </source>
</evidence>
<proteinExistence type="predicted"/>
<keyword evidence="1" id="KW-0813">Transport</keyword>
<keyword evidence="6" id="KW-1185">Reference proteome</keyword>
<protein>
    <submittedName>
        <fullName evidence="5">ABC transporter ATP-binding protein</fullName>
    </submittedName>
</protein>
<evidence type="ECO:0000313" key="5">
    <source>
        <dbReference type="EMBL" id="MCX7571385.1"/>
    </source>
</evidence>
<evidence type="ECO:0000256" key="3">
    <source>
        <dbReference type="ARBA" id="ARBA00022840"/>
    </source>
</evidence>
<keyword evidence="3 5" id="KW-0067">ATP-binding</keyword>
<dbReference type="PROSITE" id="PS00211">
    <property type="entry name" value="ABC_TRANSPORTER_1"/>
    <property type="match status" value="1"/>
</dbReference>
<dbReference type="InterPro" id="IPR017911">
    <property type="entry name" value="MacB-like_ATP-bd"/>
</dbReference>
<dbReference type="InterPro" id="IPR027417">
    <property type="entry name" value="P-loop_NTPase"/>
</dbReference>
<sequence>MAMITMQEVTKSYRGPGGLVRVLKGVDLRIEAGEFVAVMGPSGCGKSTLLSLIGLLSAPTKGSIVIDGAETAGLREKERTRLRAEKAGFVFQFPSLVSTLDVRENVLLPLILTGRTEEGHRRRADALLEAVGLGGRGKERTYQLSGGEQRRVALARALLLDPPLLLADEPTGALDHESAHEMLQLLQDANGRGRTVVMVTHDRDLARQAHRVLMLRDGVMAE</sequence>
<dbReference type="CDD" id="cd03255">
    <property type="entry name" value="ABC_MJ0796_LolCDE_FtsE"/>
    <property type="match status" value="1"/>
</dbReference>
<gene>
    <name evidence="5" type="ORF">OS242_15655</name>
</gene>
<dbReference type="RefSeq" id="WP_267152633.1">
    <property type="nucleotide sequence ID" value="NZ_JAPMLT010000010.1"/>
</dbReference>
<dbReference type="SMART" id="SM00382">
    <property type="entry name" value="AAA"/>
    <property type="match status" value="1"/>
</dbReference>
<name>A0ABT3X3A7_9BACL</name>
<feature type="domain" description="ABC transporter" evidence="4">
    <location>
        <begin position="4"/>
        <end position="222"/>
    </location>
</feature>
<reference evidence="5 6" key="1">
    <citation type="submission" date="2022-11" db="EMBL/GenBank/DDBJ databases">
        <title>Study of microbial diversity in lake waters.</title>
        <authorList>
            <person name="Zhang J."/>
        </authorList>
    </citation>
    <scope>NUCLEOTIDE SEQUENCE [LARGE SCALE GENOMIC DNA]</scope>
    <source>
        <strain evidence="5 6">DT12</strain>
    </source>
</reference>
<dbReference type="GO" id="GO:0005524">
    <property type="term" value="F:ATP binding"/>
    <property type="evidence" value="ECO:0007669"/>
    <property type="project" value="UniProtKB-KW"/>
</dbReference>
<evidence type="ECO:0000256" key="1">
    <source>
        <dbReference type="ARBA" id="ARBA00022448"/>
    </source>
</evidence>
<dbReference type="EMBL" id="JAPMLT010000010">
    <property type="protein sequence ID" value="MCX7571385.1"/>
    <property type="molecule type" value="Genomic_DNA"/>
</dbReference>
<dbReference type="InterPro" id="IPR003593">
    <property type="entry name" value="AAA+_ATPase"/>
</dbReference>